<dbReference type="PANTHER" id="PTHR36115">
    <property type="entry name" value="PROLINE-RICH ANTIGEN HOMOLOG-RELATED"/>
    <property type="match status" value="1"/>
</dbReference>
<dbReference type="InterPro" id="IPR000253">
    <property type="entry name" value="FHA_dom"/>
</dbReference>
<feature type="domain" description="FHA" evidence="8">
    <location>
        <begin position="301"/>
        <end position="377"/>
    </location>
</feature>
<keyword evidence="4 7" id="KW-0812">Transmembrane</keyword>
<dbReference type="Proteomes" id="UP000740605">
    <property type="component" value="Unassembled WGS sequence"/>
</dbReference>
<dbReference type="InterPro" id="IPR008984">
    <property type="entry name" value="SMAD_FHA_dom_sf"/>
</dbReference>
<keyword evidence="3" id="KW-0597">Phosphoprotein</keyword>
<dbReference type="PANTHER" id="PTHR36115:SF4">
    <property type="entry name" value="MEMBRANE PROTEIN"/>
    <property type="match status" value="1"/>
</dbReference>
<evidence type="ECO:0000256" key="2">
    <source>
        <dbReference type="ARBA" id="ARBA00022475"/>
    </source>
</evidence>
<accession>A0ABS5XYL9</accession>
<name>A0ABS5XYL9_9MICO</name>
<dbReference type="InterPro" id="IPR010432">
    <property type="entry name" value="RDD"/>
</dbReference>
<keyword evidence="2" id="KW-1003">Cell membrane</keyword>
<comment type="caution">
    <text evidence="10">The sequence shown here is derived from an EMBL/GenBank/DDBJ whole genome shotgun (WGS) entry which is preliminary data.</text>
</comment>
<feature type="transmembrane region" description="Helical" evidence="7">
    <location>
        <begin position="18"/>
        <end position="41"/>
    </location>
</feature>
<evidence type="ECO:0000256" key="1">
    <source>
        <dbReference type="ARBA" id="ARBA00004651"/>
    </source>
</evidence>
<organism evidence="10 11">
    <name type="scientific">Microbacterium flavum</name>
    <dbReference type="NCBI Taxonomy" id="415216"/>
    <lineage>
        <taxon>Bacteria</taxon>
        <taxon>Bacillati</taxon>
        <taxon>Actinomycetota</taxon>
        <taxon>Actinomycetes</taxon>
        <taxon>Micrococcales</taxon>
        <taxon>Microbacteriaceae</taxon>
        <taxon>Microbacterium</taxon>
    </lineage>
</organism>
<keyword evidence="5 7" id="KW-1133">Transmembrane helix</keyword>
<dbReference type="SUPFAM" id="SSF49879">
    <property type="entry name" value="SMAD/FHA domain"/>
    <property type="match status" value="1"/>
</dbReference>
<dbReference type="Pfam" id="PF06271">
    <property type="entry name" value="RDD"/>
    <property type="match status" value="1"/>
</dbReference>
<proteinExistence type="predicted"/>
<feature type="transmembrane region" description="Helical" evidence="7">
    <location>
        <begin position="47"/>
        <end position="70"/>
    </location>
</feature>
<feature type="domain" description="RDD" evidence="9">
    <location>
        <begin position="9"/>
        <end position="146"/>
    </location>
</feature>
<evidence type="ECO:0000256" key="6">
    <source>
        <dbReference type="ARBA" id="ARBA00023136"/>
    </source>
</evidence>
<keyword evidence="11" id="KW-1185">Reference proteome</keyword>
<evidence type="ECO:0000313" key="10">
    <source>
        <dbReference type="EMBL" id="MBT8799101.1"/>
    </source>
</evidence>
<feature type="transmembrane region" description="Helical" evidence="7">
    <location>
        <begin position="113"/>
        <end position="131"/>
    </location>
</feature>
<evidence type="ECO:0000256" key="3">
    <source>
        <dbReference type="ARBA" id="ARBA00022553"/>
    </source>
</evidence>
<dbReference type="EMBL" id="JAFLHG010000014">
    <property type="protein sequence ID" value="MBT8799101.1"/>
    <property type="molecule type" value="Genomic_DNA"/>
</dbReference>
<evidence type="ECO:0000256" key="4">
    <source>
        <dbReference type="ARBA" id="ARBA00022692"/>
    </source>
</evidence>
<protein>
    <submittedName>
        <fullName evidence="10">RDD family protein</fullName>
    </submittedName>
</protein>
<keyword evidence="6 7" id="KW-0472">Membrane</keyword>
<evidence type="ECO:0000256" key="7">
    <source>
        <dbReference type="SAM" id="Phobius"/>
    </source>
</evidence>
<evidence type="ECO:0000313" key="11">
    <source>
        <dbReference type="Proteomes" id="UP000740605"/>
    </source>
</evidence>
<evidence type="ECO:0000259" key="9">
    <source>
        <dbReference type="Pfam" id="PF06271"/>
    </source>
</evidence>
<dbReference type="InterPro" id="IPR051791">
    <property type="entry name" value="Pra-immunoreactive"/>
</dbReference>
<gene>
    <name evidence="10" type="ORF">J0P97_13630</name>
</gene>
<comment type="subcellular location">
    <subcellularLocation>
        <location evidence="1">Cell membrane</location>
        <topology evidence="1">Multi-pass membrane protein</topology>
    </subcellularLocation>
</comment>
<reference evidence="10 11" key="1">
    <citation type="submission" date="2021-03" db="EMBL/GenBank/DDBJ databases">
        <title>Microbacterium pauli sp. nov., isolated from microfiltered milk.</title>
        <authorList>
            <person name="Bellassi P."/>
            <person name="Fontana A."/>
            <person name="Callegari M.L."/>
            <person name="Lorenzo M."/>
            <person name="Cappa F."/>
        </authorList>
    </citation>
    <scope>NUCLEOTIDE SEQUENCE [LARGE SCALE GENOMIC DNA]</scope>
    <source>
        <strain evidence="10 11">DSM 18909</strain>
    </source>
</reference>
<dbReference type="RefSeq" id="WP_215488338.1">
    <property type="nucleotide sequence ID" value="NZ_BAAAPJ010000007.1"/>
</dbReference>
<dbReference type="Pfam" id="PF00498">
    <property type="entry name" value="FHA"/>
    <property type="match status" value="1"/>
</dbReference>
<dbReference type="Gene3D" id="2.60.200.20">
    <property type="match status" value="1"/>
</dbReference>
<sequence>MSAVAVSAATLGRRVGAYLIDGAVALVILIAAAGAFAGISFATAGGFPLWLAGLLAYAVGLVWFLVYTLMQGGGGSLGMRALGLRLALLPTLAPGEEEVAGARIGFGRALGRNVVWALGTVIVVGYFSPLFDSSPWRRGWHDKAAGTVMTDVVGRGVEVVAAGADSAGDAQPAPSSPSVPTTLPASLVLPVDEDTALAGWTPAGAGRPVPTPAASSGVISFVPGVSDPELYDAPPATPPASLPVVEVGGAPDAAPLPTLLDEVPDHTRMSGHGGRPDADHALARLVWDDGTGQALYGRSVFGRNPAPESGAMVFPVRDETLSLSKTHFELAPGEDRTLWVLDRYSTNGVVILRGTARQQITPGERTRVRMGDVLEFGDRSLRIEVAP</sequence>
<evidence type="ECO:0000259" key="8">
    <source>
        <dbReference type="Pfam" id="PF00498"/>
    </source>
</evidence>
<evidence type="ECO:0000256" key="5">
    <source>
        <dbReference type="ARBA" id="ARBA00022989"/>
    </source>
</evidence>
<dbReference type="CDD" id="cd00060">
    <property type="entry name" value="FHA"/>
    <property type="match status" value="1"/>
</dbReference>